<evidence type="ECO:0000313" key="1">
    <source>
        <dbReference type="EMBL" id="GAH68424.1"/>
    </source>
</evidence>
<comment type="caution">
    <text evidence="1">The sequence shown here is derived from an EMBL/GenBank/DDBJ whole genome shotgun (WGS) entry which is preliminary data.</text>
</comment>
<accession>X1IQM8</accession>
<organism evidence="1">
    <name type="scientific">marine sediment metagenome</name>
    <dbReference type="NCBI Taxonomy" id="412755"/>
    <lineage>
        <taxon>unclassified sequences</taxon>
        <taxon>metagenomes</taxon>
        <taxon>ecological metagenomes</taxon>
    </lineage>
</organism>
<sequence>MYAEELSAAAILKALRRGRVYVTKSPRLTFQAEIGGTTYMIGDDLGGQSGEIEVTATISHGTDQLHAQLIRNGEIIAKKLLRGLEASVQFRVQVDPNRSDWCRLEVLDRNWQALVITNPIFVNSRESGIPNTRGASLW</sequence>
<proteinExistence type="predicted"/>
<dbReference type="AlphaFoldDB" id="X1IQM8"/>
<reference evidence="1" key="1">
    <citation type="journal article" date="2014" name="Front. Microbiol.">
        <title>High frequency of phylogenetically diverse reductive dehalogenase-homologous genes in deep subseafloor sedimentary metagenomes.</title>
        <authorList>
            <person name="Kawai M."/>
            <person name="Futagami T."/>
            <person name="Toyoda A."/>
            <person name="Takaki Y."/>
            <person name="Nishi S."/>
            <person name="Hori S."/>
            <person name="Arai W."/>
            <person name="Tsubouchi T."/>
            <person name="Morono Y."/>
            <person name="Uchiyama I."/>
            <person name="Ito T."/>
            <person name="Fujiyama A."/>
            <person name="Inagaki F."/>
            <person name="Takami H."/>
        </authorList>
    </citation>
    <scope>NUCLEOTIDE SEQUENCE</scope>
    <source>
        <strain evidence="1">Expedition CK06-06</strain>
    </source>
</reference>
<dbReference type="EMBL" id="BARU01032206">
    <property type="protein sequence ID" value="GAH68424.1"/>
    <property type="molecule type" value="Genomic_DNA"/>
</dbReference>
<gene>
    <name evidence="1" type="ORF">S03H2_50825</name>
</gene>
<name>X1IQM8_9ZZZZ</name>
<protein>
    <submittedName>
        <fullName evidence="1">Uncharacterized protein</fullName>
    </submittedName>
</protein>